<gene>
    <name evidence="8" type="ORF">EV696_11866</name>
</gene>
<comment type="similarity">
    <text evidence="1">Belongs to the class-I pyridine nucleotide-disulfide oxidoreductase family.</text>
</comment>
<dbReference type="AlphaFoldDB" id="A0A4R6UKS4"/>
<dbReference type="InterPro" id="IPR004099">
    <property type="entry name" value="Pyr_nucl-diS_OxRdtase_dimer"/>
</dbReference>
<dbReference type="SUPFAM" id="SSF51905">
    <property type="entry name" value="FAD/NAD(P)-binding domain"/>
    <property type="match status" value="1"/>
</dbReference>
<accession>A0A4R6UKS4</accession>
<dbReference type="GO" id="GO:0000166">
    <property type="term" value="F:nucleotide binding"/>
    <property type="evidence" value="ECO:0007669"/>
    <property type="project" value="UniProtKB-KW"/>
</dbReference>
<dbReference type="OrthoDB" id="9800167at2"/>
<proteinExistence type="inferred from homology"/>
<evidence type="ECO:0000256" key="5">
    <source>
        <dbReference type="PIRSR" id="PIRSR000350-4"/>
    </source>
</evidence>
<feature type="binding site" evidence="4">
    <location>
        <position position="50"/>
    </location>
    <ligand>
        <name>FAD</name>
        <dbReference type="ChEBI" id="CHEBI:57692"/>
    </ligand>
</feature>
<dbReference type="InterPro" id="IPR016156">
    <property type="entry name" value="FAD/NAD-linked_Rdtase_dimer_sf"/>
</dbReference>
<dbReference type="EMBL" id="SNYM01000018">
    <property type="protein sequence ID" value="TDQ45715.1"/>
    <property type="molecule type" value="Genomic_DNA"/>
</dbReference>
<dbReference type="Pfam" id="PF02852">
    <property type="entry name" value="Pyr_redox_dim"/>
    <property type="match status" value="1"/>
</dbReference>
<feature type="binding site" evidence="4">
    <location>
        <position position="195"/>
    </location>
    <ligand>
        <name>NAD(+)</name>
        <dbReference type="ChEBI" id="CHEBI:57540"/>
    </ligand>
</feature>
<dbReference type="PRINTS" id="PR00368">
    <property type="entry name" value="FADPNR"/>
</dbReference>
<feature type="binding site" evidence="4">
    <location>
        <begin position="137"/>
        <end position="139"/>
    </location>
    <ligand>
        <name>FAD</name>
        <dbReference type="ChEBI" id="CHEBI:57692"/>
    </ligand>
</feature>
<feature type="binding site" evidence="4">
    <location>
        <position position="302"/>
    </location>
    <ligand>
        <name>FAD</name>
        <dbReference type="ChEBI" id="CHEBI:57692"/>
    </ligand>
</feature>
<organism evidence="8 9">
    <name type="scientific">Permianibacter aggregans</name>
    <dbReference type="NCBI Taxonomy" id="1510150"/>
    <lineage>
        <taxon>Bacteria</taxon>
        <taxon>Pseudomonadati</taxon>
        <taxon>Pseudomonadota</taxon>
        <taxon>Gammaproteobacteria</taxon>
        <taxon>Pseudomonadales</taxon>
        <taxon>Pseudomonadaceae</taxon>
        <taxon>Permianibacter</taxon>
    </lineage>
</organism>
<dbReference type="PIRSF" id="PIRSF000350">
    <property type="entry name" value="Mercury_reductase_MerA"/>
    <property type="match status" value="1"/>
</dbReference>
<feature type="binding site" evidence="4">
    <location>
        <begin position="172"/>
        <end position="179"/>
    </location>
    <ligand>
        <name>NAD(+)</name>
        <dbReference type="ChEBI" id="CHEBI:57540"/>
    </ligand>
</feature>
<evidence type="ECO:0000256" key="4">
    <source>
        <dbReference type="PIRSR" id="PIRSR000350-3"/>
    </source>
</evidence>
<evidence type="ECO:0000259" key="7">
    <source>
        <dbReference type="Pfam" id="PF07992"/>
    </source>
</evidence>
<evidence type="ECO:0000259" key="6">
    <source>
        <dbReference type="Pfam" id="PF02852"/>
    </source>
</evidence>
<evidence type="ECO:0000313" key="9">
    <source>
        <dbReference type="Proteomes" id="UP000295375"/>
    </source>
</evidence>
<evidence type="ECO:0000256" key="2">
    <source>
        <dbReference type="ARBA" id="ARBA00022630"/>
    </source>
</evidence>
<dbReference type="Proteomes" id="UP000295375">
    <property type="component" value="Unassembled WGS sequence"/>
</dbReference>
<name>A0A4R6UKS4_9GAMM</name>
<dbReference type="PRINTS" id="PR00411">
    <property type="entry name" value="PNDRDTASEI"/>
</dbReference>
<reference evidence="8 9" key="1">
    <citation type="submission" date="2019-03" db="EMBL/GenBank/DDBJ databases">
        <title>Genomic Encyclopedia of Type Strains, Phase IV (KMG-IV): sequencing the most valuable type-strain genomes for metagenomic binning, comparative biology and taxonomic classification.</title>
        <authorList>
            <person name="Goeker M."/>
        </authorList>
    </citation>
    <scope>NUCLEOTIDE SEQUENCE [LARGE SCALE GENOMIC DNA]</scope>
    <source>
        <strain evidence="8 9">DSM 103792</strain>
    </source>
</reference>
<feature type="domain" description="FAD/NAD(P)-binding" evidence="7">
    <location>
        <begin position="4"/>
        <end position="318"/>
    </location>
</feature>
<dbReference type="RefSeq" id="WP_133592552.1">
    <property type="nucleotide sequence ID" value="NZ_CP037953.1"/>
</dbReference>
<dbReference type="SUPFAM" id="SSF55424">
    <property type="entry name" value="FAD/NAD-linked reductases, dimerisation (C-terminal) domain"/>
    <property type="match status" value="1"/>
</dbReference>
<dbReference type="PANTHER" id="PTHR43014">
    <property type="entry name" value="MERCURIC REDUCTASE"/>
    <property type="match status" value="1"/>
</dbReference>
<evidence type="ECO:0000313" key="8">
    <source>
        <dbReference type="EMBL" id="TDQ45715.1"/>
    </source>
</evidence>
<evidence type="ECO:0000256" key="1">
    <source>
        <dbReference type="ARBA" id="ARBA00007532"/>
    </source>
</evidence>
<comment type="cofactor">
    <cofactor evidence="4">
        <name>FAD</name>
        <dbReference type="ChEBI" id="CHEBI:57692"/>
    </cofactor>
    <text evidence="4">Binds 1 FAD per subunit.</text>
</comment>
<sequence length="447" mass="47997">MADYDLLVLGAGNAGIAAANAALKAGWSVAVVEKRDVGGTCPLRGCVPKKVLVAAAQTFDVISRADRQQVSVKDPSLEWAKLIEHKHGFIEGVSDEMKSSIEKRGAKVLAGKGRFVGPTTIELDGKRIEARKIVIATGSKPRSLPFPGAKHLLTSDDLLELRNQPTSAVFIGAGVISLEFSHVLARAGVHVSILEADERPLSSMENSAVAQLIKASDKLGIKLITSAKVTGIERKQTGFSVQYLCDGENQAIEAEIVVNGAGRIADIDELNLNAAGIEHDHGIKVDEYLRSVSNPHVWVAGDALSNSPQLSPVATYEGQIAGNNLLNGDLQKPDYHPIPSCVFTVPALAQVGYTEVKARDLGLSFETKENDMTSWRSARMHAEDVAYAKVLIDKNSDQILGAHLLGHQAAELIHLFAFAIKHGVTARAMKETVYAYPTFTSDIKFLV</sequence>
<feature type="domain" description="Pyridine nucleotide-disulphide oxidoreductase dimerisation" evidence="6">
    <location>
        <begin position="338"/>
        <end position="443"/>
    </location>
</feature>
<comment type="caution">
    <text evidence="8">The sequence shown here is derived from an EMBL/GenBank/DDBJ whole genome shotgun (WGS) entry which is preliminary data.</text>
</comment>
<keyword evidence="4" id="KW-0547">Nucleotide-binding</keyword>
<evidence type="ECO:0000256" key="3">
    <source>
        <dbReference type="ARBA" id="ARBA00022827"/>
    </source>
</evidence>
<feature type="binding site" evidence="4">
    <location>
        <position position="262"/>
    </location>
    <ligand>
        <name>NAD(+)</name>
        <dbReference type="ChEBI" id="CHEBI:57540"/>
    </ligand>
</feature>
<feature type="binding site" evidence="4">
    <location>
        <position position="113"/>
    </location>
    <ligand>
        <name>FAD</name>
        <dbReference type="ChEBI" id="CHEBI:57692"/>
    </ligand>
</feature>
<keyword evidence="9" id="KW-1185">Reference proteome</keyword>
<dbReference type="InterPro" id="IPR001100">
    <property type="entry name" value="Pyr_nuc-diS_OxRdtase"/>
</dbReference>
<dbReference type="Gene3D" id="3.30.390.30">
    <property type="match status" value="1"/>
</dbReference>
<dbReference type="PANTHER" id="PTHR43014:SF5">
    <property type="entry name" value="GLUTATHIONE REDUCTASE (NADPH)"/>
    <property type="match status" value="1"/>
</dbReference>
<keyword evidence="2" id="KW-0285">Flavoprotein</keyword>
<dbReference type="Pfam" id="PF07992">
    <property type="entry name" value="Pyr_redox_2"/>
    <property type="match status" value="1"/>
</dbReference>
<feature type="disulfide bond" description="Redox-active" evidence="5">
    <location>
        <begin position="41"/>
        <end position="46"/>
    </location>
</feature>
<dbReference type="InterPro" id="IPR036188">
    <property type="entry name" value="FAD/NAD-bd_sf"/>
</dbReference>
<dbReference type="InterPro" id="IPR023753">
    <property type="entry name" value="FAD/NAD-binding_dom"/>
</dbReference>
<keyword evidence="3 4" id="KW-0274">FAD</keyword>
<dbReference type="Gene3D" id="3.50.50.60">
    <property type="entry name" value="FAD/NAD(P)-binding domain"/>
    <property type="match status" value="2"/>
</dbReference>
<dbReference type="GO" id="GO:0016491">
    <property type="term" value="F:oxidoreductase activity"/>
    <property type="evidence" value="ECO:0007669"/>
    <property type="project" value="InterPro"/>
</dbReference>
<keyword evidence="4" id="KW-0520">NAD</keyword>
<protein>
    <submittedName>
        <fullName evidence="8">Glutathione reductase (NADPH)</fullName>
    </submittedName>
</protein>